<gene>
    <name evidence="4" type="ORF">ACTIVE_7176</name>
</gene>
<reference evidence="4 5" key="1">
    <citation type="submission" date="2020-05" db="EMBL/GenBank/DDBJ databases">
        <title>Actinomadura verrucosospora NRRL-B18236 (PFL_A860) Genome sequencing and assembly.</title>
        <authorList>
            <person name="Samborskyy M."/>
        </authorList>
    </citation>
    <scope>NUCLEOTIDE SEQUENCE [LARGE SCALE GENOMIC DNA]</scope>
    <source>
        <strain evidence="4 5">NRRL:B18236</strain>
    </source>
</reference>
<evidence type="ECO:0000313" key="5">
    <source>
        <dbReference type="Proteomes" id="UP000501240"/>
    </source>
</evidence>
<name>A0A7D4A587_ACTVE</name>
<organism evidence="4 5">
    <name type="scientific">Actinomadura verrucosospora</name>
    <dbReference type="NCBI Taxonomy" id="46165"/>
    <lineage>
        <taxon>Bacteria</taxon>
        <taxon>Bacillati</taxon>
        <taxon>Actinomycetota</taxon>
        <taxon>Actinomycetes</taxon>
        <taxon>Streptosporangiales</taxon>
        <taxon>Thermomonosporaceae</taxon>
        <taxon>Actinomadura</taxon>
    </lineage>
</organism>
<dbReference type="InterPro" id="IPR052336">
    <property type="entry name" value="MlaD_Phospholipid_Transporter"/>
</dbReference>
<feature type="transmembrane region" description="Helical" evidence="1">
    <location>
        <begin position="12"/>
        <end position="31"/>
    </location>
</feature>
<dbReference type="GO" id="GO:0005576">
    <property type="term" value="C:extracellular region"/>
    <property type="evidence" value="ECO:0007669"/>
    <property type="project" value="TreeGrafter"/>
</dbReference>
<protein>
    <submittedName>
        <fullName evidence="4">Virulence factor Mce family protein</fullName>
    </submittedName>
</protein>
<dbReference type="Pfam" id="PF11887">
    <property type="entry name" value="Mce4_CUP1"/>
    <property type="match status" value="1"/>
</dbReference>
<evidence type="ECO:0000259" key="2">
    <source>
        <dbReference type="Pfam" id="PF02470"/>
    </source>
</evidence>
<dbReference type="RefSeq" id="WP_173099121.1">
    <property type="nucleotide sequence ID" value="NZ_CP053892.1"/>
</dbReference>
<evidence type="ECO:0000256" key="1">
    <source>
        <dbReference type="SAM" id="Phobius"/>
    </source>
</evidence>
<keyword evidence="1" id="KW-0812">Transmembrane</keyword>
<dbReference type="Proteomes" id="UP000501240">
    <property type="component" value="Chromosome"/>
</dbReference>
<proteinExistence type="predicted"/>
<dbReference type="Pfam" id="PF02470">
    <property type="entry name" value="MlaD"/>
    <property type="match status" value="1"/>
</dbReference>
<dbReference type="NCBIfam" id="TIGR00996">
    <property type="entry name" value="Mtu_fam_mce"/>
    <property type="match status" value="1"/>
</dbReference>
<evidence type="ECO:0000259" key="3">
    <source>
        <dbReference type="Pfam" id="PF11887"/>
    </source>
</evidence>
<evidence type="ECO:0000313" key="4">
    <source>
        <dbReference type="EMBL" id="QKG25524.1"/>
    </source>
</evidence>
<dbReference type="PANTHER" id="PTHR33371:SF16">
    <property type="entry name" value="MCE-FAMILY PROTEIN MCE3F"/>
    <property type="match status" value="1"/>
</dbReference>
<sequence length="354" mass="36926">MSDESLSTRSRTIFGLVGAGVIAVAAVTVGISSTPSYAGSTYYDATFGTAGQGLDPGKSDVKIRGIAVGSVDKIKLDRDGRVTVKLRVDKGVRVPDTATATIEPVSVFGPKDLVLDPGAHELSGPYLKDGGRVVKTADPQDLSQTAWPAYNLTKAINPDEVATILHTLGAGLSGEGPAARRMIQNGSTVVDATYKDRAYIQALLNDINGLSGTLAAHGDNAVRFTGDFNTLSQVITEKPDKINQLLAQASRLGDTVGTTMRGHGANLGKIIDNVGGIAATVHSENDKLPVLMDSLNGFFALLAKIIRIPGPSGTTIAQAKEVLSLDLCQVFIDVCTTDPFQPKGKTKTTAGGRP</sequence>
<dbReference type="InterPro" id="IPR024516">
    <property type="entry name" value="Mce_C"/>
</dbReference>
<dbReference type="PANTHER" id="PTHR33371">
    <property type="entry name" value="INTERMEMBRANE PHOSPHOLIPID TRANSPORT SYSTEM BINDING PROTEIN MLAD-RELATED"/>
    <property type="match status" value="1"/>
</dbReference>
<dbReference type="InterPro" id="IPR003399">
    <property type="entry name" value="Mce/MlaD"/>
</dbReference>
<dbReference type="EMBL" id="CP053892">
    <property type="protein sequence ID" value="QKG25524.1"/>
    <property type="molecule type" value="Genomic_DNA"/>
</dbReference>
<dbReference type="InterPro" id="IPR005693">
    <property type="entry name" value="Mce"/>
</dbReference>
<feature type="domain" description="Mce/MlaD" evidence="2">
    <location>
        <begin position="41"/>
        <end position="118"/>
    </location>
</feature>
<keyword evidence="1" id="KW-1133">Transmembrane helix</keyword>
<feature type="domain" description="Mammalian cell entry C-terminal" evidence="3">
    <location>
        <begin position="150"/>
        <end position="297"/>
    </location>
</feature>
<keyword evidence="5" id="KW-1185">Reference proteome</keyword>
<dbReference type="AlphaFoldDB" id="A0A7D4A587"/>
<accession>A0A7D4A587</accession>
<keyword evidence="1" id="KW-0472">Membrane</keyword>